<evidence type="ECO:0000313" key="8">
    <source>
        <dbReference type="EMBL" id="GAA0222987.1"/>
    </source>
</evidence>
<comment type="caution">
    <text evidence="8">The sequence shown here is derived from an EMBL/GenBank/DDBJ whole genome shotgun (WGS) entry which is preliminary data.</text>
</comment>
<dbReference type="InterPro" id="IPR011701">
    <property type="entry name" value="MFS"/>
</dbReference>
<feature type="region of interest" description="Disordered" evidence="6">
    <location>
        <begin position="189"/>
        <end position="264"/>
    </location>
</feature>
<dbReference type="InterPro" id="IPR036259">
    <property type="entry name" value="MFS_trans_sf"/>
</dbReference>
<dbReference type="CDD" id="cd06173">
    <property type="entry name" value="MFS_MefA_like"/>
    <property type="match status" value="1"/>
</dbReference>
<dbReference type="RefSeq" id="WP_343933546.1">
    <property type="nucleotide sequence ID" value="NZ_BAAABU010000003.1"/>
</dbReference>
<dbReference type="Proteomes" id="UP001500416">
    <property type="component" value="Unassembled WGS sequence"/>
</dbReference>
<reference evidence="9" key="1">
    <citation type="journal article" date="2019" name="Int. J. Syst. Evol. Microbiol.">
        <title>The Global Catalogue of Microorganisms (GCM) 10K type strain sequencing project: providing services to taxonomists for standard genome sequencing and annotation.</title>
        <authorList>
            <consortium name="The Broad Institute Genomics Platform"/>
            <consortium name="The Broad Institute Genome Sequencing Center for Infectious Disease"/>
            <person name="Wu L."/>
            <person name="Ma J."/>
        </authorList>
    </citation>
    <scope>NUCLEOTIDE SEQUENCE [LARGE SCALE GENOMIC DNA]</scope>
    <source>
        <strain evidence="9">JCM 3380</strain>
    </source>
</reference>
<feature type="transmembrane region" description="Helical" evidence="7">
    <location>
        <begin position="434"/>
        <end position="454"/>
    </location>
</feature>
<evidence type="ECO:0000256" key="5">
    <source>
        <dbReference type="ARBA" id="ARBA00023136"/>
    </source>
</evidence>
<evidence type="ECO:0000313" key="9">
    <source>
        <dbReference type="Proteomes" id="UP001500416"/>
    </source>
</evidence>
<dbReference type="Pfam" id="PF07690">
    <property type="entry name" value="MFS_1"/>
    <property type="match status" value="1"/>
</dbReference>
<evidence type="ECO:0000256" key="4">
    <source>
        <dbReference type="ARBA" id="ARBA00022989"/>
    </source>
</evidence>
<dbReference type="SUPFAM" id="SSF103473">
    <property type="entry name" value="MFS general substrate transporter"/>
    <property type="match status" value="1"/>
</dbReference>
<evidence type="ECO:0000256" key="7">
    <source>
        <dbReference type="SAM" id="Phobius"/>
    </source>
</evidence>
<dbReference type="Gene3D" id="1.20.1250.20">
    <property type="entry name" value="MFS general substrate transporter like domains"/>
    <property type="match status" value="1"/>
</dbReference>
<name>A0ABP3D5B3_9PSEU</name>
<keyword evidence="3 7" id="KW-0812">Transmembrane</keyword>
<evidence type="ECO:0000256" key="1">
    <source>
        <dbReference type="ARBA" id="ARBA00004651"/>
    </source>
</evidence>
<sequence length="470" mass="47903">MFVALRVRDFRLLWAGRAVGALGTWLLVVAVPLHVLHLTGSPTAAGLTLAAEFLPPVVLGAAAGAVVDRWDRRAVLVAADVLRAAAVALLLLVREADDVWLVYVALVLEGVGTAVFRPAVQAHVPAIVGTGPLLSAANSLTTATDGTIRLVGAPLGGVLLGVAGWEALVALDVLSYLLSALAISRTVVPRRDNGPQGRSEPTVVPVRDNESRGRSSPTVVPPWDNEPQGRPSPTVVPSCENEPQGRSGLNVVPPWENGDGGRRPHPRRWRDLLAGARFLRRDRTAGALFLVTVLFLGANAALTALLVPHTATALGGPTETGLVLSGLGVGFLLGAPATHRLRRRPAPLLGGALTGTAAGCALLFAAPTVPTALGAAVVVGAFGSAALTTTQTLLQRLTPNAVLGRVGAAVFTGEAVATFAGALAGAAAAGNTPAAVAGACATTLGAAAVALKALPREEVPVDDHRDPVTR</sequence>
<dbReference type="PANTHER" id="PTHR23513:SF6">
    <property type="entry name" value="MAJOR FACILITATOR SUPERFAMILY ASSOCIATED DOMAIN-CONTAINING PROTEIN"/>
    <property type="match status" value="1"/>
</dbReference>
<feature type="transmembrane region" description="Helical" evidence="7">
    <location>
        <begin position="372"/>
        <end position="394"/>
    </location>
</feature>
<evidence type="ECO:0008006" key="10">
    <source>
        <dbReference type="Google" id="ProtNLM"/>
    </source>
</evidence>
<gene>
    <name evidence="8" type="ORF">GCM10010492_21410</name>
</gene>
<dbReference type="PANTHER" id="PTHR23513">
    <property type="entry name" value="INTEGRAL MEMBRANE EFFLUX PROTEIN-RELATED"/>
    <property type="match status" value="1"/>
</dbReference>
<keyword evidence="9" id="KW-1185">Reference proteome</keyword>
<feature type="transmembrane region" description="Helical" evidence="7">
    <location>
        <begin position="287"/>
        <end position="307"/>
    </location>
</feature>
<feature type="transmembrane region" description="Helical" evidence="7">
    <location>
        <begin position="313"/>
        <end position="334"/>
    </location>
</feature>
<comment type="subcellular location">
    <subcellularLocation>
        <location evidence="1">Cell membrane</location>
        <topology evidence="1">Multi-pass membrane protein</topology>
    </subcellularLocation>
</comment>
<keyword evidence="2" id="KW-1003">Cell membrane</keyword>
<proteinExistence type="predicted"/>
<feature type="transmembrane region" description="Helical" evidence="7">
    <location>
        <begin position="406"/>
        <end position="428"/>
    </location>
</feature>
<keyword evidence="4 7" id="KW-1133">Transmembrane helix</keyword>
<feature type="transmembrane region" description="Helical" evidence="7">
    <location>
        <begin position="45"/>
        <end position="67"/>
    </location>
</feature>
<feature type="transmembrane region" description="Helical" evidence="7">
    <location>
        <begin position="74"/>
        <end position="93"/>
    </location>
</feature>
<evidence type="ECO:0000256" key="6">
    <source>
        <dbReference type="SAM" id="MobiDB-lite"/>
    </source>
</evidence>
<feature type="transmembrane region" description="Helical" evidence="7">
    <location>
        <begin position="346"/>
        <end position="366"/>
    </location>
</feature>
<organism evidence="8 9">
    <name type="scientific">Saccharothrix mutabilis subsp. mutabilis</name>
    <dbReference type="NCBI Taxonomy" id="66855"/>
    <lineage>
        <taxon>Bacteria</taxon>
        <taxon>Bacillati</taxon>
        <taxon>Actinomycetota</taxon>
        <taxon>Actinomycetes</taxon>
        <taxon>Pseudonocardiales</taxon>
        <taxon>Pseudonocardiaceae</taxon>
        <taxon>Saccharothrix</taxon>
    </lineage>
</organism>
<evidence type="ECO:0000256" key="2">
    <source>
        <dbReference type="ARBA" id="ARBA00022475"/>
    </source>
</evidence>
<keyword evidence="5 7" id="KW-0472">Membrane</keyword>
<protein>
    <recommendedName>
        <fullName evidence="10">MFS transporter</fullName>
    </recommendedName>
</protein>
<evidence type="ECO:0000256" key="3">
    <source>
        <dbReference type="ARBA" id="ARBA00022692"/>
    </source>
</evidence>
<accession>A0ABP3D5B3</accession>
<dbReference type="EMBL" id="BAAABU010000003">
    <property type="protein sequence ID" value="GAA0222987.1"/>
    <property type="molecule type" value="Genomic_DNA"/>
</dbReference>
<feature type="transmembrane region" description="Helical" evidence="7">
    <location>
        <begin position="12"/>
        <end position="33"/>
    </location>
</feature>